<dbReference type="InterPro" id="IPR040038">
    <property type="entry name" value="TIPIN/Csm3/Swi3"/>
</dbReference>
<dbReference type="PANTHER" id="PTHR13220">
    <property type="entry name" value="TIMELESS INTERACTING-RELATED"/>
    <property type="match status" value="1"/>
</dbReference>
<evidence type="ECO:0000259" key="8">
    <source>
        <dbReference type="Pfam" id="PF07962"/>
    </source>
</evidence>
<protein>
    <recommendedName>
        <fullName evidence="8">Chromosome segregation in meiosis protein 3 domain-containing protein</fullName>
    </recommendedName>
</protein>
<evidence type="ECO:0000256" key="1">
    <source>
        <dbReference type="ARBA" id="ARBA00004123"/>
    </source>
</evidence>
<dbReference type="AlphaFoldDB" id="A0A7S0YUT4"/>
<feature type="compositionally biased region" description="Pro residues" evidence="7">
    <location>
        <begin position="350"/>
        <end position="360"/>
    </location>
</feature>
<evidence type="ECO:0000313" key="9">
    <source>
        <dbReference type="EMBL" id="CAD8794165.1"/>
    </source>
</evidence>
<evidence type="ECO:0000256" key="4">
    <source>
        <dbReference type="ARBA" id="ARBA00023242"/>
    </source>
</evidence>
<feature type="compositionally biased region" description="Low complexity" evidence="7">
    <location>
        <begin position="66"/>
        <end position="75"/>
    </location>
</feature>
<feature type="region of interest" description="Disordered" evidence="7">
    <location>
        <begin position="1"/>
        <end position="75"/>
    </location>
</feature>
<gene>
    <name evidence="9" type="ORF">PPAR00522_LOCUS22788</name>
</gene>
<feature type="compositionally biased region" description="Basic and acidic residues" evidence="7">
    <location>
        <begin position="1"/>
        <end position="15"/>
    </location>
</feature>
<evidence type="ECO:0000256" key="3">
    <source>
        <dbReference type="ARBA" id="ARBA00022763"/>
    </source>
</evidence>
<dbReference type="EMBL" id="HBFM01035022">
    <property type="protein sequence ID" value="CAD8794165.1"/>
    <property type="molecule type" value="Transcribed_RNA"/>
</dbReference>
<dbReference type="GO" id="GO:0006974">
    <property type="term" value="P:DNA damage response"/>
    <property type="evidence" value="ECO:0007669"/>
    <property type="project" value="UniProtKB-KW"/>
</dbReference>
<dbReference type="GO" id="GO:0031297">
    <property type="term" value="P:replication fork processing"/>
    <property type="evidence" value="ECO:0007669"/>
    <property type="project" value="UniProtKB-UniRule"/>
</dbReference>
<sequence length="396" mass="42792">MSSFRKSDAMVRQHSMDSSSRSQSESIASTRNIPVKRSNEVTMAPRLSHTGIISPHFSPGHSSRNASSSTTAAAATRQLAHITSHDDERASASAVALDLHPEGPPPKKKRQCIRTPIPKLDMDLLKTEKGLPDVFYKFPEEFRSRSLGVGHEVEDLRLLLGMFSRWHRRLFPHVDFDTFIAKSEKLGSTSIGKNELRAMRANLLSAMDPDPVPEIRSESTSTAPVLVEPVRTSKPASSVAQPATAASVSSMAGTAAPVQGIRPGSTVALSPSLKAASSAAAAGKSKEEEDADEADDMLLQLMQGDYDDILDELEVPDATVSAPSSSSHADRSRMPCPSPHLSPNRSAPATAPPLPLPLPLPHAGTEERDETLFDELDDFLDEEYESLVAENPRPLR</sequence>
<dbReference type="GO" id="GO:0031298">
    <property type="term" value="C:replication fork protection complex"/>
    <property type="evidence" value="ECO:0007669"/>
    <property type="project" value="TreeGrafter"/>
</dbReference>
<name>A0A7S0YUT4_9CHLO</name>
<evidence type="ECO:0000256" key="6">
    <source>
        <dbReference type="RuleBase" id="RU366049"/>
    </source>
</evidence>
<dbReference type="InterPro" id="IPR012923">
    <property type="entry name" value="Csm3"/>
</dbReference>
<dbReference type="Pfam" id="PF07962">
    <property type="entry name" value="Swi3"/>
    <property type="match status" value="1"/>
</dbReference>
<reference evidence="9" key="1">
    <citation type="submission" date="2021-01" db="EMBL/GenBank/DDBJ databases">
        <authorList>
            <person name="Corre E."/>
            <person name="Pelletier E."/>
            <person name="Niang G."/>
            <person name="Scheremetjew M."/>
            <person name="Finn R."/>
            <person name="Kale V."/>
            <person name="Holt S."/>
            <person name="Cochrane G."/>
            <person name="Meng A."/>
            <person name="Brown T."/>
            <person name="Cohen L."/>
        </authorList>
    </citation>
    <scope>NUCLEOTIDE SEQUENCE</scope>
    <source>
        <strain evidence="9">SAG 63-3</strain>
    </source>
</reference>
<keyword evidence="3 6" id="KW-0227">DNA damage</keyword>
<feature type="compositionally biased region" description="Low complexity" evidence="7">
    <location>
        <begin position="16"/>
        <end position="29"/>
    </location>
</feature>
<feature type="domain" description="Chromosome segregation in meiosis protein 3" evidence="8">
    <location>
        <begin position="119"/>
        <end position="201"/>
    </location>
</feature>
<dbReference type="PANTHER" id="PTHR13220:SF11">
    <property type="entry name" value="TIMELESS-INTERACTING PROTEIN"/>
    <property type="match status" value="1"/>
</dbReference>
<keyword evidence="5 6" id="KW-0131">Cell cycle</keyword>
<evidence type="ECO:0000256" key="5">
    <source>
        <dbReference type="ARBA" id="ARBA00023306"/>
    </source>
</evidence>
<dbReference type="GO" id="GO:0003677">
    <property type="term" value="F:DNA binding"/>
    <property type="evidence" value="ECO:0007669"/>
    <property type="project" value="TreeGrafter"/>
</dbReference>
<feature type="region of interest" description="Disordered" evidence="7">
    <location>
        <begin position="318"/>
        <end position="372"/>
    </location>
</feature>
<dbReference type="GO" id="GO:0000076">
    <property type="term" value="P:DNA replication checkpoint signaling"/>
    <property type="evidence" value="ECO:0007669"/>
    <property type="project" value="UniProtKB-UniRule"/>
</dbReference>
<comment type="similarity">
    <text evidence="2 6">Belongs to the CSM3 family.</text>
</comment>
<keyword evidence="4 6" id="KW-0539">Nucleus</keyword>
<comment type="subcellular location">
    <subcellularLocation>
        <location evidence="1 6">Nucleus</location>
    </subcellularLocation>
</comment>
<evidence type="ECO:0000256" key="7">
    <source>
        <dbReference type="SAM" id="MobiDB-lite"/>
    </source>
</evidence>
<feature type="compositionally biased region" description="Low complexity" evidence="7">
    <location>
        <begin position="318"/>
        <end position="327"/>
    </location>
</feature>
<comment type="function">
    <text evidence="6">Plays an important role in the control of DNA replication and the maintenance of replication fork stability.</text>
</comment>
<dbReference type="GO" id="GO:0043111">
    <property type="term" value="P:replication fork arrest"/>
    <property type="evidence" value="ECO:0007669"/>
    <property type="project" value="TreeGrafter"/>
</dbReference>
<organism evidence="9">
    <name type="scientific">Polytomella parva</name>
    <dbReference type="NCBI Taxonomy" id="51329"/>
    <lineage>
        <taxon>Eukaryota</taxon>
        <taxon>Viridiplantae</taxon>
        <taxon>Chlorophyta</taxon>
        <taxon>core chlorophytes</taxon>
        <taxon>Chlorophyceae</taxon>
        <taxon>CS clade</taxon>
        <taxon>Chlamydomonadales</taxon>
        <taxon>Chlamydomonadaceae</taxon>
        <taxon>Polytomella</taxon>
    </lineage>
</organism>
<accession>A0A7S0YUT4</accession>
<evidence type="ECO:0000256" key="2">
    <source>
        <dbReference type="ARBA" id="ARBA00006075"/>
    </source>
</evidence>
<proteinExistence type="inferred from homology"/>